<evidence type="ECO:0000256" key="1">
    <source>
        <dbReference type="SAM" id="Coils"/>
    </source>
</evidence>
<keyword evidence="1" id="KW-0175">Coiled coil</keyword>
<dbReference type="RefSeq" id="WP_175268981.1">
    <property type="nucleotide sequence ID" value="NZ_JABFCR010000006.1"/>
</dbReference>
<keyword evidence="3" id="KW-1185">Reference proteome</keyword>
<organism evidence="2 3">
    <name type="scientific">Mucilaginibacter humi</name>
    <dbReference type="NCBI Taxonomy" id="2732510"/>
    <lineage>
        <taxon>Bacteria</taxon>
        <taxon>Pseudomonadati</taxon>
        <taxon>Bacteroidota</taxon>
        <taxon>Sphingobacteriia</taxon>
        <taxon>Sphingobacteriales</taxon>
        <taxon>Sphingobacteriaceae</taxon>
        <taxon>Mucilaginibacter</taxon>
    </lineage>
</organism>
<evidence type="ECO:0000313" key="3">
    <source>
        <dbReference type="Proteomes" id="UP000566071"/>
    </source>
</evidence>
<dbReference type="EMBL" id="JABFCR010000006">
    <property type="protein sequence ID" value="NNU33287.1"/>
    <property type="molecule type" value="Genomic_DNA"/>
</dbReference>
<protein>
    <recommendedName>
        <fullName evidence="4">RND efflux pump membrane fusion protein barrel-sandwich domain-containing protein</fullName>
    </recommendedName>
</protein>
<sequence>MVALQKQKLSTENVRLMKKFHIRDSTLYKRKVITEAEMDKSDMNYLGIQDSYNSTLNDITNIREQIKESTNKIQQINIQKSQLQARARLNLITTYTELADSFKTWEQQYVFKAPISGRLQFSKFWTNNYFIQAGEPVFTVVPVKTKLSDK</sequence>
<accession>A0ABX1VZB3</accession>
<reference evidence="2 3" key="1">
    <citation type="submission" date="2020-05" db="EMBL/GenBank/DDBJ databases">
        <authorList>
            <person name="Khan S.A."/>
            <person name="Jeon C.O."/>
            <person name="Chun B.H."/>
        </authorList>
    </citation>
    <scope>NUCLEOTIDE SEQUENCE [LARGE SCALE GENOMIC DNA]</scope>
    <source>
        <strain evidence="2 3">S1162</strain>
    </source>
</reference>
<feature type="coiled-coil region" evidence="1">
    <location>
        <begin position="59"/>
        <end position="86"/>
    </location>
</feature>
<proteinExistence type="predicted"/>
<comment type="caution">
    <text evidence="2">The sequence shown here is derived from an EMBL/GenBank/DDBJ whole genome shotgun (WGS) entry which is preliminary data.</text>
</comment>
<gene>
    <name evidence="2" type="ORF">HK413_02265</name>
</gene>
<evidence type="ECO:0000313" key="2">
    <source>
        <dbReference type="EMBL" id="NNU33287.1"/>
    </source>
</evidence>
<dbReference type="Proteomes" id="UP000566071">
    <property type="component" value="Unassembled WGS sequence"/>
</dbReference>
<name>A0ABX1VZB3_9SPHI</name>
<evidence type="ECO:0008006" key="4">
    <source>
        <dbReference type="Google" id="ProtNLM"/>
    </source>
</evidence>